<dbReference type="OrthoDB" id="7543414at2759"/>
<proteinExistence type="predicted"/>
<dbReference type="InterPro" id="IPR007350">
    <property type="entry name" value="Transposase_Tc5_C"/>
</dbReference>
<reference evidence="3" key="1">
    <citation type="submission" date="2021-02" db="EMBL/GenBank/DDBJ databases">
        <authorList>
            <person name="Nowell W R."/>
        </authorList>
    </citation>
    <scope>NUCLEOTIDE SEQUENCE</scope>
</reference>
<feature type="region of interest" description="Disordered" evidence="1">
    <location>
        <begin position="67"/>
        <end position="88"/>
    </location>
</feature>
<comment type="caution">
    <text evidence="3">The sequence shown here is derived from an EMBL/GenBank/DDBJ whole genome shotgun (WGS) entry which is preliminary data.</text>
</comment>
<gene>
    <name evidence="3" type="ORF">RFH988_LOCUS15144</name>
</gene>
<evidence type="ECO:0000256" key="1">
    <source>
        <dbReference type="SAM" id="MobiDB-lite"/>
    </source>
</evidence>
<evidence type="ECO:0000259" key="2">
    <source>
        <dbReference type="Pfam" id="PF04236"/>
    </source>
</evidence>
<evidence type="ECO:0000313" key="3">
    <source>
        <dbReference type="EMBL" id="CAF1019810.1"/>
    </source>
</evidence>
<organism evidence="3 4">
    <name type="scientific">Rotaria sordida</name>
    <dbReference type="NCBI Taxonomy" id="392033"/>
    <lineage>
        <taxon>Eukaryota</taxon>
        <taxon>Metazoa</taxon>
        <taxon>Spiralia</taxon>
        <taxon>Gnathifera</taxon>
        <taxon>Rotifera</taxon>
        <taxon>Eurotatoria</taxon>
        <taxon>Bdelloidea</taxon>
        <taxon>Philodinida</taxon>
        <taxon>Philodinidae</taxon>
        <taxon>Rotaria</taxon>
    </lineage>
</organism>
<dbReference type="Proteomes" id="UP000663882">
    <property type="component" value="Unassembled WGS sequence"/>
</dbReference>
<feature type="domain" description="Transposase Tc5 C-terminal" evidence="2">
    <location>
        <begin position="403"/>
        <end position="464"/>
    </location>
</feature>
<dbReference type="Pfam" id="PF04236">
    <property type="entry name" value="Transp_Tc5_C"/>
    <property type="match status" value="1"/>
</dbReference>
<sequence>MNLLNIARHLVYLTQTEYGYEHSAITIDEICASKQLFELLKSFKDSYFSEIHTYDTLELADEYNELTDDEEATDQEEDSDSEADDYNENEHYDIKNHFTLEEIENIIGWVDEHPNARFTTISHRFRRIKSMKTIEKEAVHDDDLELYAIQKARELDCDAFKTSKPFINTFKKENDARNWIESKRTLISKYSSDQILNSDHCSFQKEYVSPLTLSFTGERTIEAAIKRKHNVTHSYTVQPVTSAAGRLLNKFLLVLKEREDEFGSIVVKNMIIPPNVIVQASKSGKSTAANHYIFLNDVLHPCVHKKFLLFLDSWTIQTNQNKFRKVFPHQDSQLLIFLEGSTGHIQSQDLSLLRLWRYFHKKIERYTHINRTQMNLNDRQYFINVHSIIHNQLSAPQFKNLIKSGFIQARITNETIEQIEKPKDICFKFYDLYCSSQDCDERTLLKCAWCKNILCYYHLIEDLHLHL</sequence>
<protein>
    <recommendedName>
        <fullName evidence="2">Transposase Tc5 C-terminal domain-containing protein</fullName>
    </recommendedName>
</protein>
<evidence type="ECO:0000313" key="4">
    <source>
        <dbReference type="Proteomes" id="UP000663882"/>
    </source>
</evidence>
<feature type="compositionally biased region" description="Acidic residues" evidence="1">
    <location>
        <begin position="67"/>
        <end position="87"/>
    </location>
</feature>
<dbReference type="AlphaFoldDB" id="A0A814I5F5"/>
<dbReference type="EMBL" id="CAJNOO010000726">
    <property type="protein sequence ID" value="CAF1019810.1"/>
    <property type="molecule type" value="Genomic_DNA"/>
</dbReference>
<accession>A0A814I5F5</accession>
<name>A0A814I5F5_9BILA</name>